<feature type="coiled-coil region" evidence="1">
    <location>
        <begin position="149"/>
        <end position="215"/>
    </location>
</feature>
<proteinExistence type="predicted"/>
<evidence type="ECO:0000313" key="2">
    <source>
        <dbReference type="EMBL" id="TYS84868.1"/>
    </source>
</evidence>
<dbReference type="AlphaFoldDB" id="A0A5D4TWR5"/>
<gene>
    <name evidence="2" type="ORF">FZC85_16060</name>
</gene>
<feature type="coiled-coil region" evidence="1">
    <location>
        <begin position="308"/>
        <end position="385"/>
    </location>
</feature>
<comment type="caution">
    <text evidence="2">The sequence shown here is derived from an EMBL/GenBank/DDBJ whole genome shotgun (WGS) entry which is preliminary data.</text>
</comment>
<organism evidence="2 3">
    <name type="scientific">Rossellomorea aquimaris</name>
    <dbReference type="NCBI Taxonomy" id="189382"/>
    <lineage>
        <taxon>Bacteria</taxon>
        <taxon>Bacillati</taxon>
        <taxon>Bacillota</taxon>
        <taxon>Bacilli</taxon>
        <taxon>Bacillales</taxon>
        <taxon>Bacillaceae</taxon>
        <taxon>Rossellomorea</taxon>
    </lineage>
</organism>
<evidence type="ECO:0000313" key="3">
    <source>
        <dbReference type="Proteomes" id="UP000324269"/>
    </source>
</evidence>
<dbReference type="RefSeq" id="WP_148969292.1">
    <property type="nucleotide sequence ID" value="NZ_JBNIKW010000003.1"/>
</dbReference>
<reference evidence="2 3" key="1">
    <citation type="submission" date="2019-08" db="EMBL/GenBank/DDBJ databases">
        <title>Bacillus genomes from the desert of Cuatro Cienegas, Coahuila.</title>
        <authorList>
            <person name="Olmedo-Alvarez G."/>
        </authorList>
    </citation>
    <scope>NUCLEOTIDE SEQUENCE [LARGE SCALE GENOMIC DNA]</scope>
    <source>
        <strain evidence="2 3">CH87b_3T</strain>
    </source>
</reference>
<evidence type="ECO:0000256" key="1">
    <source>
        <dbReference type="SAM" id="Coils"/>
    </source>
</evidence>
<dbReference type="OrthoDB" id="2817302at2"/>
<sequence length="388" mass="46606">MKYLSPIQLQQQIIHYKSELEKYKHKCSTLEKHYLAREYRSIKKENQRLENLNEDFRIQIEKKIVENEQLSIKYQSSFKSQEKEIKKLRYTINQLKDQLRKINLLYSTEVKKLVEHNYLTKTALEKEIISSEVSHCYLIKEKELLTTNKQQMEKQLYSKEMELLEMEELIEELKIGWSEEKQNSHRLNSFEKHKNNNLSDENKSLNNELYVKEMELLKLKELIEELKIEGLLQKQHLLKLNSFEVYKNYNLLDENESLKAQLYLREVELYEVQQTLSESTSHYDDLLITKANQLEQASKMQIEKSAYIQKIETSLKKLVAEKEAYTNTLHSLRKNIKRMKEDVFSFKEEESAEMKNKIKSYEDTIQHLQFTNAHLIEEINKLKNRAPK</sequence>
<feature type="coiled-coil region" evidence="1">
    <location>
        <begin position="35"/>
        <end position="105"/>
    </location>
</feature>
<keyword evidence="1" id="KW-0175">Coiled coil</keyword>
<dbReference type="Proteomes" id="UP000324269">
    <property type="component" value="Unassembled WGS sequence"/>
</dbReference>
<dbReference type="EMBL" id="VTEZ01000004">
    <property type="protein sequence ID" value="TYS84868.1"/>
    <property type="molecule type" value="Genomic_DNA"/>
</dbReference>
<name>A0A5D4TWR5_9BACI</name>
<protein>
    <submittedName>
        <fullName evidence="2">Uncharacterized protein</fullName>
    </submittedName>
</protein>
<accession>A0A5D4TWR5</accession>